<evidence type="ECO:0000313" key="3">
    <source>
        <dbReference type="EMBL" id="OQS03251.1"/>
    </source>
</evidence>
<dbReference type="GO" id="GO:0005737">
    <property type="term" value="C:cytoplasm"/>
    <property type="evidence" value="ECO:0007669"/>
    <property type="project" value="TreeGrafter"/>
</dbReference>
<dbReference type="GO" id="GO:0016787">
    <property type="term" value="F:hydrolase activity"/>
    <property type="evidence" value="ECO:0007669"/>
    <property type="project" value="UniProtKB-KW"/>
</dbReference>
<protein>
    <submittedName>
        <fullName evidence="3">Serine hydrolase (FSH1)</fullName>
    </submittedName>
</protein>
<proteinExistence type="predicted"/>
<evidence type="ECO:0000259" key="2">
    <source>
        <dbReference type="PROSITE" id="PS51205"/>
    </source>
</evidence>
<dbReference type="EMBL" id="JNBS01000951">
    <property type="protein sequence ID" value="OQS03251.1"/>
    <property type="molecule type" value="Genomic_DNA"/>
</dbReference>
<dbReference type="OrthoDB" id="414698at2759"/>
<dbReference type="GO" id="GO:0005634">
    <property type="term" value="C:nucleus"/>
    <property type="evidence" value="ECO:0007669"/>
    <property type="project" value="TreeGrafter"/>
</dbReference>
<accession>A0A1V9ZZ80</accession>
<dbReference type="AlphaFoldDB" id="A0A1V9ZZ80"/>
<dbReference type="PROSITE" id="PS51205">
    <property type="entry name" value="VPS9"/>
    <property type="match status" value="1"/>
</dbReference>
<feature type="domain" description="VPS9" evidence="2">
    <location>
        <begin position="350"/>
        <end position="492"/>
    </location>
</feature>
<dbReference type="STRING" id="74557.A0A1V9ZZ80"/>
<evidence type="ECO:0000256" key="1">
    <source>
        <dbReference type="ARBA" id="ARBA00022801"/>
    </source>
</evidence>
<dbReference type="PANTHER" id="PTHR48070:SF6">
    <property type="entry name" value="ESTERASE OVCA2"/>
    <property type="match status" value="1"/>
</dbReference>
<comment type="caution">
    <text evidence="3">The sequence shown here is derived from an EMBL/GenBank/DDBJ whole genome shotgun (WGS) entry which is preliminary data.</text>
</comment>
<dbReference type="SUPFAM" id="SSF53474">
    <property type="entry name" value="alpha/beta-Hydrolases"/>
    <property type="match status" value="1"/>
</dbReference>
<keyword evidence="4" id="KW-1185">Reference proteome</keyword>
<name>A0A1V9ZZ80_9STRA</name>
<dbReference type="Gene3D" id="3.40.50.1820">
    <property type="entry name" value="alpha/beta hydrolase"/>
    <property type="match status" value="1"/>
</dbReference>
<organism evidence="3 4">
    <name type="scientific">Thraustotheca clavata</name>
    <dbReference type="NCBI Taxonomy" id="74557"/>
    <lineage>
        <taxon>Eukaryota</taxon>
        <taxon>Sar</taxon>
        <taxon>Stramenopiles</taxon>
        <taxon>Oomycota</taxon>
        <taxon>Saprolegniomycetes</taxon>
        <taxon>Saprolegniales</taxon>
        <taxon>Achlyaceae</taxon>
        <taxon>Thraustotheca</taxon>
    </lineage>
</organism>
<gene>
    <name evidence="3" type="ORF">THRCLA_04463</name>
</gene>
<dbReference type="InterPro" id="IPR005645">
    <property type="entry name" value="FSH-like_dom"/>
</dbReference>
<dbReference type="InterPro" id="IPR050593">
    <property type="entry name" value="LovG"/>
</dbReference>
<dbReference type="PANTHER" id="PTHR48070">
    <property type="entry name" value="ESTERASE OVCA2"/>
    <property type="match status" value="1"/>
</dbReference>
<dbReference type="InterPro" id="IPR003123">
    <property type="entry name" value="VPS9"/>
</dbReference>
<dbReference type="Pfam" id="PF03959">
    <property type="entry name" value="FSH1"/>
    <property type="match status" value="1"/>
</dbReference>
<keyword evidence="1 3" id="KW-0378">Hydrolase</keyword>
<dbReference type="SUPFAM" id="SSF109993">
    <property type="entry name" value="VPS9 domain"/>
    <property type="match status" value="1"/>
</dbReference>
<dbReference type="Proteomes" id="UP000243217">
    <property type="component" value="Unassembled WGS sequence"/>
</dbReference>
<sequence>MEMIKDDVPILLEEQERVQVEWHGRKMQRNLEKIEYVQCMVKMNVWKLRRLKKNGWKNAMLFVSDGGIEIRYHGRIKSKIPLQHIIDIQQEQDEIHIRCEKQKIIRFQAQSLSLVCFWIEILQHNRMVFQEKHDQILHASPLQDEAQIAGRFQDFLNLRKLHAFRLKQDVFDIKPTRPESTPRKLSISQDVVLALAEKQKLHGLLEDKAPSIPRQNSLSRLLLSRKKSTRFHRERATLHLIPEPSTLVTTWLNDSDTFEGHTCYHFVRNAKLKPPSNVSPRHYHIYLCDTRDVISNIAQYVLTYRRNELCAFNLPSEALQVAVMTAIERKLCTSLAKCIKDWTYGFTLHSDENKVVQKMIQWSKLPPTSPQFGLAPEFIISWDNVIEQLESIENELVPSIKLNHLLSAAKDIYTNFAKHTLNARALAADDFLPIFIYCVCNSKLKTPLTTLEYMWSLCSQESLAVFVDGPFEVPYEPTADEHVKKIEEMSEAELAEFKLSMEQFAWYLFDQDEQAEEKTYFAYRGVNEAIEYIRGICETQGPFHGVFGFSQGGMFAGHLLALEESNDPRRLGFSFGIFCAAGPMTDPKFKIVPEQPLKAPTLHIMGEQDEVVAMNRSQELAEMFQDAQVFVHPGGHYIPTQKEPRMAWKTFLEAQAARLRETS</sequence>
<dbReference type="InterPro" id="IPR029058">
    <property type="entry name" value="AB_hydrolase_fold"/>
</dbReference>
<reference evidence="3 4" key="1">
    <citation type="journal article" date="2014" name="Genome Biol. Evol.">
        <title>The secreted proteins of Achlya hypogyna and Thraustotheca clavata identify the ancestral oomycete secretome and reveal gene acquisitions by horizontal gene transfer.</title>
        <authorList>
            <person name="Misner I."/>
            <person name="Blouin N."/>
            <person name="Leonard G."/>
            <person name="Richards T.A."/>
            <person name="Lane C.E."/>
        </authorList>
    </citation>
    <scope>NUCLEOTIDE SEQUENCE [LARGE SCALE GENOMIC DNA]</scope>
    <source>
        <strain evidence="3 4">ATCC 34112</strain>
    </source>
</reference>
<evidence type="ECO:0000313" key="4">
    <source>
        <dbReference type="Proteomes" id="UP000243217"/>
    </source>
</evidence>
<dbReference type="Pfam" id="PF02204">
    <property type="entry name" value="VPS9"/>
    <property type="match status" value="1"/>
</dbReference>
<dbReference type="InterPro" id="IPR037191">
    <property type="entry name" value="VPS9_dom_sf"/>
</dbReference>